<comment type="subcellular location">
    <subcellularLocation>
        <location evidence="1">Nucleus</location>
    </subcellularLocation>
</comment>
<dbReference type="CDD" id="cd00167">
    <property type="entry name" value="SANT"/>
    <property type="match status" value="1"/>
</dbReference>
<sequence length="2321" mass="263079">MMYDELAASVVEEVALDGDQGTDLSRFWDFVDSYVNGKKDELAAPPSTDDQWKDHVWKMLSRMSGMTCKAIPERLQNIAAQGGTGRKGKGRVRDETVELETVDVSNMTLKDANELFGGRLRLAADADLQRTAMFGDEDIVQLVSAQSLKVLHHVARTRSVGATQADMAKELKLDPRSLFHFVKTLVQKKLVVKLPVVTKGNYTSLVILAKCAPYNSAYAGKSVYLPSPTTGSNLSSGVSFNSHLIRFRITQLLANAKNQTLYTSDLLKALGMSSPSMKQRRWFNRTLGGLQRRGYVEKLNVLKKTGRGYERCIKLIMMYDMNNSKMMTTRDTKALSGSSIPASSSSTRSLKTKSAKSHGKLAQKISPIHVLNQAKAKKPSDMSRSKTCISHALCDLPIDRQIYDLIHSSGEVGITAKELRDRLGSLNVRFLNKILVNLVKPQPDDLVHFTVKRVGEFQGRTRQYRYFTPNGFVKYQIAQGFDPEESEELVEAGVDNTTMFDPLINRASEKSHKKRKIQSADYLIEIGTPTKSIQSVNNSTSITPVYKRLGKIPRIRSLNSTEELTETSNNDSASSTNERIVVEDEEVSGFKASTGSRAQAISVEQRPSTKKPASAKSSSRDTGSRKQVASNTFTSRRRHKIISDLLEEHKILECNYVLIRRYQEAEASNGSSTPYPHVVCKKTLMRAGEYMEIKGLLKRYTVALPLLNGGITHKLLFLHPTLTPDSKEVKDYVAKMQDKAILAGGTYKPAPVDEVDVEVERLDEMQRRIGVDGIPGDVSPRSRYDTMMFADSMDIDNTETLTSDAGENIQSTSRVKISDPGSDLWWLNVARDYGWINAKMLRAKLLHQFLIETINNASPDDTRVSKEVSVFETAILLREMPLGLYLRIIGQTSPIKELTDYINSGGDLFVRLIDVAPEIRATIFNRNYKFRVTLKNLLDILVALQLISSISKLLDDEGRPLFGPLTRMWLEGADEAGASAFLETSDSDVLMPAYKVMHTVPMYDYAVRGPNRPYIKDYQIVTPEDLQIYWSELQYIALQRETESNAADMCGSQDASQDKINNTKNKDPLRFITFPRNWQGSYALSIRQKKLLESYVDRTAGKTPYDDDMLCQKISKECIIPVSRVKAYYKRIEEAYYQKTQTKQQNRASTKRVPRPRRSRREGLLKQRSISGVVASAQGEPSFRRRRRTTNVHRLVKKVQRSRNNISNSTNQTETNDGLQIEAAIVDGEIVPVINDATRFETQYEELAQRTRPNWMVEEDELLIYAYAIMKVRAAKTRFLWAAINKVIPHRTKEMCRRRIAVLSKRVIMRDRINSLIIQWERIYKNAIEKEEIIDENVNDLLNYDLLGQVEYFKKIMENQPRHAYYIDRLFFFCGYENVSILNERFVVKDFSSNRRIDYYFEDQLPGKSLRQKQEILLSSQFSCQLPNDELVDLPSKCESMPMDTGKMITDMIEALLKKMILLTPDDQYDTTHAFSILNSYPIKYVDKALEESKASGAIVKVKSGFDRRVPGRGYHVSEKFLKVINGNLPERFFTHAANYYKQLVQRVMFSPFANSGTMACLLDMLANDKITLTGLLPSHLFANLIPNYRTRQIDENKLEFDIVISPKNSVHFDATMKTSIVSQREFLSESNNHQLPTIEQPKIVMLDEDTSMDTIDIEIENRQSLHEENVLETQDRQKEKGKKPSCHFKIPKSKKEAVSEAKKLMMTLDKETGNNVFAVFKAVARFGKLGVTINSLKAYLQENSNQIPDAHINQSLNLLGNHTPLLIMRVGHKVNRYVCGIYAERWLIDVSNRQSYNSARYTPRTVNAAVDVETISGQGQTLRERTEPEKKFALPRMWYNINGEFIESVHRGCLEVVLGTILKIPGIYESNIYRKLRLVMTHAEIQDILEDLVERECVTRRCFLKPQKATLFSAPRTFEDCEGINAPFGRKDERRPETKVILFAASAASVNMTNRNSNVSADSLFRIADRSVLRSPMPRHISSLHSIGTAAPTSPHKRSPIKPGKFVRPTPIVPALGIPTTYNVTSSPSAYDSLKQNTIPEKFSSSEARLPEPSNDFSLVSTEKKVAPSFEVSSLPSPLIEDDYRPEKGIYMTRWHLRCISACGLNLPDDLSVWVVLKGIRKYKGQWKDWHSSAIVDRVDSRTVQTLSGQKYYLAGDVIADTMIEDGFSSELITRFSQGFPSDWKTVLAVEFERHQSHRIMTMTSTPTKPKKVANYDQNDCADDLSTKSPARRVSNTNKDLFSNTNKDLFSNTNRDLFSNTNRDLFSNTNEDLFNEAEPTPPSPETTVVDSDDVILPKDVIAVTRSGRRIKRPGAWWVSH</sequence>
<dbReference type="InterPro" id="IPR015216">
    <property type="entry name" value="SANTA"/>
</dbReference>
<dbReference type="Pfam" id="PF24538">
    <property type="entry name" value="DUF7599"/>
    <property type="match status" value="1"/>
</dbReference>
<keyword evidence="3" id="KW-0238">DNA-binding</keyword>
<evidence type="ECO:0000259" key="7">
    <source>
        <dbReference type="PROSITE" id="PS50090"/>
    </source>
</evidence>
<accession>A0A9N8VTM5</accession>
<gene>
    <name evidence="8" type="ORF">PBRASI_LOCUS577</name>
</gene>
<evidence type="ECO:0000256" key="6">
    <source>
        <dbReference type="SAM" id="MobiDB-lite"/>
    </source>
</evidence>
<evidence type="ECO:0000256" key="5">
    <source>
        <dbReference type="ARBA" id="ARBA00023242"/>
    </source>
</evidence>
<dbReference type="PANTHER" id="PTHR15180:SF1">
    <property type="entry name" value="GENERAL TRANSCRIPTION FACTOR 3C POLYPEPTIDE 1"/>
    <property type="match status" value="1"/>
</dbReference>
<dbReference type="GO" id="GO:0000127">
    <property type="term" value="C:transcription factor TFIIIC complex"/>
    <property type="evidence" value="ECO:0007669"/>
    <property type="project" value="InterPro"/>
</dbReference>
<feature type="compositionally biased region" description="Low complexity" evidence="6">
    <location>
        <begin position="336"/>
        <end position="349"/>
    </location>
</feature>
<dbReference type="Pfam" id="PF04182">
    <property type="entry name" value="B-block_TFIIIC"/>
    <property type="match status" value="1"/>
</dbReference>
<feature type="region of interest" description="Disordered" evidence="6">
    <location>
        <begin position="334"/>
        <end position="358"/>
    </location>
</feature>
<dbReference type="InterPro" id="IPR056020">
    <property type="entry name" value="DUF7599"/>
</dbReference>
<feature type="compositionally biased region" description="Polar residues" evidence="6">
    <location>
        <begin position="1139"/>
        <end position="1148"/>
    </location>
</feature>
<reference evidence="8" key="1">
    <citation type="submission" date="2021-06" db="EMBL/GenBank/DDBJ databases">
        <authorList>
            <person name="Kallberg Y."/>
            <person name="Tangrot J."/>
            <person name="Rosling A."/>
        </authorList>
    </citation>
    <scope>NUCLEOTIDE SEQUENCE</scope>
    <source>
        <strain evidence="8">BR232B</strain>
    </source>
</reference>
<dbReference type="InterPro" id="IPR056467">
    <property type="entry name" value="eWH_GTF3C1"/>
</dbReference>
<dbReference type="Proteomes" id="UP000789739">
    <property type="component" value="Unassembled WGS sequence"/>
</dbReference>
<dbReference type="OrthoDB" id="68020at2759"/>
<dbReference type="Pfam" id="PF20222">
    <property type="entry name" value="DUF6581"/>
    <property type="match status" value="1"/>
</dbReference>
<dbReference type="SUPFAM" id="SSF46689">
    <property type="entry name" value="Homeodomain-like"/>
    <property type="match status" value="1"/>
</dbReference>
<dbReference type="GO" id="GO:0005634">
    <property type="term" value="C:nucleus"/>
    <property type="evidence" value="ECO:0007669"/>
    <property type="project" value="UniProtKB-SubCell"/>
</dbReference>
<protein>
    <submittedName>
        <fullName evidence="8">5140_t:CDS:1</fullName>
    </submittedName>
</protein>
<dbReference type="SMART" id="SM00717">
    <property type="entry name" value="SANT"/>
    <property type="match status" value="1"/>
</dbReference>
<keyword evidence="9" id="KW-1185">Reference proteome</keyword>
<dbReference type="GO" id="GO:0042791">
    <property type="term" value="P:5S class rRNA transcription by RNA polymerase III"/>
    <property type="evidence" value="ECO:0007669"/>
    <property type="project" value="TreeGrafter"/>
</dbReference>
<feature type="compositionally biased region" description="Polar residues" evidence="6">
    <location>
        <begin position="2235"/>
        <end position="2246"/>
    </location>
</feature>
<keyword evidence="5" id="KW-0539">Nucleus</keyword>
<feature type="region of interest" description="Disordered" evidence="6">
    <location>
        <begin position="2208"/>
        <end position="2246"/>
    </location>
</feature>
<dbReference type="Pfam" id="PF09133">
    <property type="entry name" value="SANTA"/>
    <property type="match status" value="1"/>
</dbReference>
<evidence type="ECO:0000256" key="1">
    <source>
        <dbReference type="ARBA" id="ARBA00004123"/>
    </source>
</evidence>
<evidence type="ECO:0000313" key="9">
    <source>
        <dbReference type="Proteomes" id="UP000789739"/>
    </source>
</evidence>
<feature type="domain" description="Myb-like" evidence="7">
    <location>
        <begin position="1247"/>
        <end position="1299"/>
    </location>
</feature>
<proteinExistence type="predicted"/>
<feature type="region of interest" description="Disordered" evidence="6">
    <location>
        <begin position="558"/>
        <end position="633"/>
    </location>
</feature>
<feature type="compositionally biased region" description="Polar residues" evidence="6">
    <location>
        <begin position="558"/>
        <end position="578"/>
    </location>
</feature>
<comment type="caution">
    <text evidence="8">The sequence shown here is derived from an EMBL/GenBank/DDBJ whole genome shotgun (WGS) entry which is preliminary data.</text>
</comment>
<name>A0A9N8VTM5_9GLOM</name>
<organism evidence="8 9">
    <name type="scientific">Paraglomus brasilianum</name>
    <dbReference type="NCBI Taxonomy" id="144538"/>
    <lineage>
        <taxon>Eukaryota</taxon>
        <taxon>Fungi</taxon>
        <taxon>Fungi incertae sedis</taxon>
        <taxon>Mucoromycota</taxon>
        <taxon>Glomeromycotina</taxon>
        <taxon>Glomeromycetes</taxon>
        <taxon>Paraglomerales</taxon>
        <taxon>Paraglomeraceae</taxon>
        <taxon>Paraglomus</taxon>
    </lineage>
</organism>
<dbReference type="InterPro" id="IPR001005">
    <property type="entry name" value="SANT/Myb"/>
</dbReference>
<feature type="region of interest" description="Disordered" evidence="6">
    <location>
        <begin position="1139"/>
        <end position="1163"/>
    </location>
</feature>
<dbReference type="Gene3D" id="1.10.10.60">
    <property type="entry name" value="Homeodomain-like"/>
    <property type="match status" value="1"/>
</dbReference>
<dbReference type="PROSITE" id="PS50090">
    <property type="entry name" value="MYB_LIKE"/>
    <property type="match status" value="1"/>
</dbReference>
<keyword evidence="2" id="KW-0597">Phosphoprotein</keyword>
<dbReference type="GO" id="GO:0006384">
    <property type="term" value="P:transcription initiation at RNA polymerase III promoter"/>
    <property type="evidence" value="ECO:0007669"/>
    <property type="project" value="InterPro"/>
</dbReference>
<evidence type="ECO:0000256" key="2">
    <source>
        <dbReference type="ARBA" id="ARBA00022553"/>
    </source>
</evidence>
<dbReference type="InterPro" id="IPR007309">
    <property type="entry name" value="TFIIIC_Bblock-bd"/>
</dbReference>
<dbReference type="Pfam" id="PF24657">
    <property type="entry name" value="DUF7646"/>
    <property type="match status" value="1"/>
</dbReference>
<dbReference type="InterPro" id="IPR056063">
    <property type="entry name" value="DUF7646"/>
</dbReference>
<dbReference type="InterPro" id="IPR044210">
    <property type="entry name" value="Tfc3-like"/>
</dbReference>
<dbReference type="InterPro" id="IPR046488">
    <property type="entry name" value="Sfc3/Tfc3_C"/>
</dbReference>
<evidence type="ECO:0000313" key="8">
    <source>
        <dbReference type="EMBL" id="CAG8460982.1"/>
    </source>
</evidence>
<dbReference type="EMBL" id="CAJVPI010000029">
    <property type="protein sequence ID" value="CAG8460982.1"/>
    <property type="molecule type" value="Genomic_DNA"/>
</dbReference>
<keyword evidence="4" id="KW-0804">Transcription</keyword>
<dbReference type="GO" id="GO:0003677">
    <property type="term" value="F:DNA binding"/>
    <property type="evidence" value="ECO:0007669"/>
    <property type="project" value="UniProtKB-KW"/>
</dbReference>
<evidence type="ECO:0000256" key="4">
    <source>
        <dbReference type="ARBA" id="ARBA00023163"/>
    </source>
</evidence>
<dbReference type="Pfam" id="PF24101">
    <property type="entry name" value="WHD_GTF3C1"/>
    <property type="match status" value="1"/>
</dbReference>
<dbReference type="InterPro" id="IPR009057">
    <property type="entry name" value="Homeodomain-like_sf"/>
</dbReference>
<evidence type="ECO:0000256" key="3">
    <source>
        <dbReference type="ARBA" id="ARBA00023125"/>
    </source>
</evidence>
<feature type="region of interest" description="Disordered" evidence="6">
    <location>
        <begin position="1986"/>
        <end position="2007"/>
    </location>
</feature>
<dbReference type="PANTHER" id="PTHR15180">
    <property type="entry name" value="GENERAL TRANSCRIPTION FACTOR 3C POLYPEPTIDE 1"/>
    <property type="match status" value="1"/>
</dbReference>
<feature type="compositionally biased region" description="Basic residues" evidence="6">
    <location>
        <begin position="1149"/>
        <end position="1160"/>
    </location>
</feature>